<dbReference type="Proteomes" id="UP000243686">
    <property type="component" value="Unassembled WGS sequence"/>
</dbReference>
<dbReference type="EMBL" id="KV902397">
    <property type="protein sequence ID" value="OON15757.1"/>
    <property type="molecule type" value="Genomic_DNA"/>
</dbReference>
<evidence type="ECO:0000313" key="1">
    <source>
        <dbReference type="EMBL" id="OON15757.1"/>
    </source>
</evidence>
<organism evidence="1 2">
    <name type="scientific">Opisthorchis viverrini</name>
    <name type="common">Southeast Asian liver fluke</name>
    <dbReference type="NCBI Taxonomy" id="6198"/>
    <lineage>
        <taxon>Eukaryota</taxon>
        <taxon>Metazoa</taxon>
        <taxon>Spiralia</taxon>
        <taxon>Lophotrochozoa</taxon>
        <taxon>Platyhelminthes</taxon>
        <taxon>Trematoda</taxon>
        <taxon>Digenea</taxon>
        <taxon>Opisthorchiida</taxon>
        <taxon>Opisthorchiata</taxon>
        <taxon>Opisthorchiidae</taxon>
        <taxon>Opisthorchis</taxon>
    </lineage>
</organism>
<name>A0A1S8WMW2_OPIVI</name>
<proteinExistence type="predicted"/>
<gene>
    <name evidence="1" type="ORF">X801_08436</name>
</gene>
<protein>
    <submittedName>
        <fullName evidence="1">Uncharacterized protein</fullName>
    </submittedName>
</protein>
<accession>A0A1S8WMW2</accession>
<reference evidence="1 2" key="1">
    <citation type="submission" date="2015-03" db="EMBL/GenBank/DDBJ databases">
        <title>Draft genome of the nematode, Opisthorchis viverrini.</title>
        <authorList>
            <person name="Mitreva M."/>
        </authorList>
    </citation>
    <scope>NUCLEOTIDE SEQUENCE [LARGE SCALE GENOMIC DNA]</scope>
    <source>
        <strain evidence="1">Khon Kaen</strain>
    </source>
</reference>
<feature type="non-terminal residue" evidence="1">
    <location>
        <position position="53"/>
    </location>
</feature>
<keyword evidence="2" id="KW-1185">Reference proteome</keyword>
<sequence>MNAFSTSDQFPIAVDFLSEDETCSARQLLDRIAALEPDALSSKVTELKSHLRL</sequence>
<dbReference type="AlphaFoldDB" id="A0A1S8WMW2"/>
<evidence type="ECO:0000313" key="2">
    <source>
        <dbReference type="Proteomes" id="UP000243686"/>
    </source>
</evidence>